<proteinExistence type="predicted"/>
<sequence length="64" mass="7106">MENRIVCNCKQVSVADIEKALHTHQSFGDVDKEFEEVQKITHCSTGCGGCHDKILDVISELMNA</sequence>
<dbReference type="Gene3D" id="1.10.10.1100">
    <property type="entry name" value="BFD-like [2Fe-2S]-binding domain"/>
    <property type="match status" value="1"/>
</dbReference>
<protein>
    <submittedName>
        <fullName evidence="2">(2Fe-2S)-binding protein</fullName>
    </submittedName>
</protein>
<comment type="caution">
    <text evidence="2">The sequence shown here is derived from an EMBL/GenBank/DDBJ whole genome shotgun (WGS) entry which is preliminary data.</text>
</comment>
<dbReference type="Proteomes" id="UP000824081">
    <property type="component" value="Unassembled WGS sequence"/>
</dbReference>
<name>A0A9D1MFR3_9FIRM</name>
<dbReference type="InterPro" id="IPR007419">
    <property type="entry name" value="BFD-like_2Fe2S-bd_dom"/>
</dbReference>
<gene>
    <name evidence="2" type="ORF">IAC57_04070</name>
</gene>
<reference evidence="2" key="2">
    <citation type="journal article" date="2021" name="PeerJ">
        <title>Extensive microbial diversity within the chicken gut microbiome revealed by metagenomics and culture.</title>
        <authorList>
            <person name="Gilroy R."/>
            <person name="Ravi A."/>
            <person name="Getino M."/>
            <person name="Pursley I."/>
            <person name="Horton D.L."/>
            <person name="Alikhan N.F."/>
            <person name="Baker D."/>
            <person name="Gharbi K."/>
            <person name="Hall N."/>
            <person name="Watson M."/>
            <person name="Adriaenssens E.M."/>
            <person name="Foster-Nyarko E."/>
            <person name="Jarju S."/>
            <person name="Secka A."/>
            <person name="Antonio M."/>
            <person name="Oren A."/>
            <person name="Chaudhuri R.R."/>
            <person name="La Ragione R."/>
            <person name="Hildebrand F."/>
            <person name="Pallen M.J."/>
        </authorList>
    </citation>
    <scope>NUCLEOTIDE SEQUENCE</scope>
    <source>
        <strain evidence="2">11687</strain>
    </source>
</reference>
<evidence type="ECO:0000313" key="2">
    <source>
        <dbReference type="EMBL" id="HIU59262.1"/>
    </source>
</evidence>
<evidence type="ECO:0000313" key="3">
    <source>
        <dbReference type="Proteomes" id="UP000824081"/>
    </source>
</evidence>
<accession>A0A9D1MFR3</accession>
<dbReference type="InterPro" id="IPR041854">
    <property type="entry name" value="BFD-like_2Fe2S-bd_dom_sf"/>
</dbReference>
<feature type="domain" description="BFD-like [2Fe-2S]-binding" evidence="1">
    <location>
        <begin position="5"/>
        <end position="60"/>
    </location>
</feature>
<reference evidence="2" key="1">
    <citation type="submission" date="2020-10" db="EMBL/GenBank/DDBJ databases">
        <authorList>
            <person name="Gilroy R."/>
        </authorList>
    </citation>
    <scope>NUCLEOTIDE SEQUENCE</scope>
    <source>
        <strain evidence="2">11687</strain>
    </source>
</reference>
<dbReference type="EMBL" id="DVMZ01000106">
    <property type="protein sequence ID" value="HIU59262.1"/>
    <property type="molecule type" value="Genomic_DNA"/>
</dbReference>
<dbReference type="AlphaFoldDB" id="A0A9D1MFR3"/>
<evidence type="ECO:0000259" key="1">
    <source>
        <dbReference type="Pfam" id="PF04324"/>
    </source>
</evidence>
<organism evidence="2 3">
    <name type="scientific">Candidatus Scatosoma pullistercoris</name>
    <dbReference type="NCBI Taxonomy" id="2840934"/>
    <lineage>
        <taxon>Bacteria</taxon>
        <taxon>Bacillati</taxon>
        <taxon>Bacillota</taxon>
        <taxon>Clostridia</taxon>
        <taxon>Candidatus Scatosoma</taxon>
    </lineage>
</organism>
<dbReference type="Pfam" id="PF04324">
    <property type="entry name" value="Fer2_BFD"/>
    <property type="match status" value="1"/>
</dbReference>